<evidence type="ECO:0000313" key="2">
    <source>
        <dbReference type="EMBL" id="SFV67590.1"/>
    </source>
</evidence>
<dbReference type="InterPro" id="IPR058647">
    <property type="entry name" value="BSH_CzcB-like"/>
</dbReference>
<sequence>MKKIILIFLLLVSFLQAQNVYATFNVVAQKSANLAFTASGIVKNVDVDIGSVVKKDQLLASLENADIKAMLQKTKIVLKFATRALKREEKIKNLIDASKYDKVVSNYENAKASVAYQQALYEKTILKAPFEGVIYDKTIEVGDAVSGMMLKTVFKIQSLHDRKLILEFDQKYHGKVKAGQTFEYRIDGDTKKYKGIITKVYPYANFNNRKIKAEVKAKDFTVGLFGDGMIHVDGQ</sequence>
<reference evidence="2" key="1">
    <citation type="submission" date="2016-10" db="EMBL/GenBank/DDBJ databases">
        <authorList>
            <person name="de Groot N.N."/>
        </authorList>
    </citation>
    <scope>NUCLEOTIDE SEQUENCE</scope>
</reference>
<protein>
    <submittedName>
        <fullName evidence="2">Membrane fusion protein of RND family multidrug efflux pump</fullName>
    </submittedName>
</protein>
<dbReference type="GO" id="GO:0015562">
    <property type="term" value="F:efflux transmembrane transporter activity"/>
    <property type="evidence" value="ECO:0007669"/>
    <property type="project" value="TreeGrafter"/>
</dbReference>
<dbReference type="PANTHER" id="PTHR30469:SF33">
    <property type="entry name" value="SLR1207 PROTEIN"/>
    <property type="match status" value="1"/>
</dbReference>
<proteinExistence type="predicted"/>
<accession>A0A1W1CNX1</accession>
<dbReference type="PANTHER" id="PTHR30469">
    <property type="entry name" value="MULTIDRUG RESISTANCE PROTEIN MDTA"/>
    <property type="match status" value="1"/>
</dbReference>
<dbReference type="SUPFAM" id="SSF111369">
    <property type="entry name" value="HlyD-like secretion proteins"/>
    <property type="match status" value="1"/>
</dbReference>
<dbReference type="Pfam" id="PF25973">
    <property type="entry name" value="BSH_CzcB"/>
    <property type="match status" value="1"/>
</dbReference>
<evidence type="ECO:0000259" key="1">
    <source>
        <dbReference type="Pfam" id="PF25973"/>
    </source>
</evidence>
<dbReference type="Gene3D" id="1.10.287.470">
    <property type="entry name" value="Helix hairpin bin"/>
    <property type="match status" value="1"/>
</dbReference>
<dbReference type="Gene3D" id="2.40.50.100">
    <property type="match status" value="1"/>
</dbReference>
<name>A0A1W1CNX1_9ZZZZ</name>
<gene>
    <name evidence="2" type="ORF">MNB_SM-6-1064</name>
</gene>
<dbReference type="AlphaFoldDB" id="A0A1W1CNX1"/>
<organism evidence="2">
    <name type="scientific">hydrothermal vent metagenome</name>
    <dbReference type="NCBI Taxonomy" id="652676"/>
    <lineage>
        <taxon>unclassified sequences</taxon>
        <taxon>metagenomes</taxon>
        <taxon>ecological metagenomes</taxon>
    </lineage>
</organism>
<dbReference type="Gene3D" id="2.40.30.170">
    <property type="match status" value="1"/>
</dbReference>
<feature type="domain" description="CzcB-like barrel-sandwich hybrid" evidence="1">
    <location>
        <begin position="33"/>
        <end position="148"/>
    </location>
</feature>
<dbReference type="GO" id="GO:1990281">
    <property type="term" value="C:efflux pump complex"/>
    <property type="evidence" value="ECO:0007669"/>
    <property type="project" value="TreeGrafter"/>
</dbReference>
<dbReference type="EMBL" id="FPHK01000105">
    <property type="protein sequence ID" value="SFV67590.1"/>
    <property type="molecule type" value="Genomic_DNA"/>
</dbReference>